<proteinExistence type="inferred from homology"/>
<keyword evidence="13" id="KW-1185">Reference proteome</keyword>
<keyword evidence="4 8" id="KW-0963">Cytoplasm</keyword>
<keyword evidence="3 8" id="KW-0031">Aminopeptidase</keyword>
<comment type="subcellular location">
    <subcellularLocation>
        <location evidence="8">Cytoplasm</location>
    </subcellularLocation>
</comment>
<dbReference type="CDD" id="cd01088">
    <property type="entry name" value="MetAP2"/>
    <property type="match status" value="1"/>
</dbReference>
<evidence type="ECO:0000313" key="13">
    <source>
        <dbReference type="Proteomes" id="UP000094385"/>
    </source>
</evidence>
<dbReference type="Proteomes" id="UP000094385">
    <property type="component" value="Unassembled WGS sequence"/>
</dbReference>
<comment type="function">
    <text evidence="8 9">Cotranslationally removes the N-terminal methionine from nascent proteins. The N-terminal methionine is often cleaved when the second residue in the primary sequence is small and uncharged (Met-Ala-, Cys, Gly, Pro, Ser, Thr, or Val).</text>
</comment>
<dbReference type="InterPro" id="IPR036005">
    <property type="entry name" value="Creatinase/aminopeptidase-like"/>
</dbReference>
<dbReference type="HAMAP" id="MF_03175">
    <property type="entry name" value="MetAP_2_euk"/>
    <property type="match status" value="1"/>
</dbReference>
<feature type="binding site" evidence="8">
    <location>
        <position position="382"/>
    </location>
    <ligand>
        <name>a divalent metal cation</name>
        <dbReference type="ChEBI" id="CHEBI:60240"/>
        <label>1</label>
    </ligand>
</feature>
<evidence type="ECO:0000256" key="3">
    <source>
        <dbReference type="ARBA" id="ARBA00022438"/>
    </source>
</evidence>
<protein>
    <recommendedName>
        <fullName evidence="8">Methionine aminopeptidase 2</fullName>
        <shortName evidence="8">MAP 2</shortName>
        <shortName evidence="8">MetAP 2</shortName>
        <ecNumber evidence="8">3.4.11.18</ecNumber>
    </recommendedName>
    <alternativeName>
        <fullName evidence="8">Peptidase M</fullName>
    </alternativeName>
</protein>
<evidence type="ECO:0000256" key="10">
    <source>
        <dbReference type="SAM" id="MobiDB-lite"/>
    </source>
</evidence>
<dbReference type="SUPFAM" id="SSF46785">
    <property type="entry name" value="Winged helix' DNA-binding domain"/>
    <property type="match status" value="1"/>
</dbReference>
<dbReference type="PANTHER" id="PTHR45777:SF1">
    <property type="entry name" value="METHIONINE AMINOPEPTIDASE 2-2"/>
    <property type="match status" value="1"/>
</dbReference>
<dbReference type="InterPro" id="IPR000994">
    <property type="entry name" value="Pept_M24"/>
</dbReference>
<evidence type="ECO:0000256" key="7">
    <source>
        <dbReference type="ARBA" id="ARBA00022801"/>
    </source>
</evidence>
<feature type="region of interest" description="Disordered" evidence="10">
    <location>
        <begin position="1"/>
        <end position="22"/>
    </location>
</feature>
<feature type="binding site" evidence="8">
    <location>
        <position position="287"/>
    </location>
    <ligand>
        <name>a divalent metal cation</name>
        <dbReference type="ChEBI" id="CHEBI:60240"/>
        <label>2</label>
        <note>catalytic</note>
    </ligand>
</feature>
<dbReference type="GO" id="GO:0006508">
    <property type="term" value="P:proteolysis"/>
    <property type="evidence" value="ECO:0007669"/>
    <property type="project" value="UniProtKB-KW"/>
</dbReference>
<evidence type="ECO:0000256" key="9">
    <source>
        <dbReference type="RuleBase" id="RU003653"/>
    </source>
</evidence>
<evidence type="ECO:0000259" key="11">
    <source>
        <dbReference type="Pfam" id="PF00557"/>
    </source>
</evidence>
<reference evidence="12 13" key="1">
    <citation type="journal article" date="2016" name="Proc. Natl. Acad. Sci. U.S.A.">
        <title>Comparative genomics of biotechnologically important yeasts.</title>
        <authorList>
            <person name="Riley R."/>
            <person name="Haridas S."/>
            <person name="Wolfe K.H."/>
            <person name="Lopes M.R."/>
            <person name="Hittinger C.T."/>
            <person name="Goeker M."/>
            <person name="Salamov A.A."/>
            <person name="Wisecaver J.H."/>
            <person name="Long T.M."/>
            <person name="Calvey C.H."/>
            <person name="Aerts A.L."/>
            <person name="Barry K.W."/>
            <person name="Choi C."/>
            <person name="Clum A."/>
            <person name="Coughlan A.Y."/>
            <person name="Deshpande S."/>
            <person name="Douglass A.P."/>
            <person name="Hanson S.J."/>
            <person name="Klenk H.-P."/>
            <person name="LaButti K.M."/>
            <person name="Lapidus A."/>
            <person name="Lindquist E.A."/>
            <person name="Lipzen A.M."/>
            <person name="Meier-Kolthoff J.P."/>
            <person name="Ohm R.A."/>
            <person name="Otillar R.P."/>
            <person name="Pangilinan J.L."/>
            <person name="Peng Y."/>
            <person name="Rokas A."/>
            <person name="Rosa C.A."/>
            <person name="Scheuner C."/>
            <person name="Sibirny A.A."/>
            <person name="Slot J.C."/>
            <person name="Stielow J.B."/>
            <person name="Sun H."/>
            <person name="Kurtzman C.P."/>
            <person name="Blackwell M."/>
            <person name="Grigoriev I.V."/>
            <person name="Jeffries T.W."/>
        </authorList>
    </citation>
    <scope>NUCLEOTIDE SEQUENCE [LARGE SCALE GENOMIC DNA]</scope>
    <source>
        <strain evidence="12 13">NRRL Y-11557</strain>
    </source>
</reference>
<evidence type="ECO:0000256" key="6">
    <source>
        <dbReference type="ARBA" id="ARBA00022723"/>
    </source>
</evidence>
<gene>
    <name evidence="8" type="primary">MAP2</name>
    <name evidence="12" type="ORF">LIPSTDRAFT_46919</name>
</gene>
<dbReference type="Gene3D" id="3.90.230.10">
    <property type="entry name" value="Creatinase/methionine aminopeptidase superfamily"/>
    <property type="match status" value="1"/>
</dbReference>
<dbReference type="GO" id="GO:0004239">
    <property type="term" value="F:initiator methionyl aminopeptidase activity"/>
    <property type="evidence" value="ECO:0007669"/>
    <property type="project" value="UniProtKB-UniRule"/>
</dbReference>
<feature type="binding site" evidence="8">
    <location>
        <position position="382"/>
    </location>
    <ligand>
        <name>a divalent metal cation</name>
        <dbReference type="ChEBI" id="CHEBI:60240"/>
        <label>2</label>
        <note>catalytic</note>
    </ligand>
</feature>
<evidence type="ECO:0000256" key="5">
    <source>
        <dbReference type="ARBA" id="ARBA00022670"/>
    </source>
</evidence>
<dbReference type="InterPro" id="IPR050247">
    <property type="entry name" value="Met_Aminopeptidase_Type2"/>
</dbReference>
<dbReference type="SUPFAM" id="SSF55920">
    <property type="entry name" value="Creatinase/aminopeptidase"/>
    <property type="match status" value="1"/>
</dbReference>
<dbReference type="GO" id="GO:0070006">
    <property type="term" value="F:metalloaminopeptidase activity"/>
    <property type="evidence" value="ECO:0007669"/>
    <property type="project" value="UniProtKB-UniRule"/>
</dbReference>
<dbReference type="InterPro" id="IPR002468">
    <property type="entry name" value="Pept_M24A_MAP2"/>
</dbReference>
<feature type="binding site" evidence="8">
    <location>
        <position position="185"/>
    </location>
    <ligand>
        <name>a divalent metal cation</name>
        <dbReference type="ChEBI" id="CHEBI:60240"/>
        <label>2</label>
        <note>catalytic</note>
    </ligand>
</feature>
<evidence type="ECO:0000256" key="8">
    <source>
        <dbReference type="HAMAP-Rule" id="MF_03175"/>
    </source>
</evidence>
<dbReference type="InterPro" id="IPR018349">
    <property type="entry name" value="Pept_M24A_MAP2_BS"/>
</dbReference>
<accession>A0A1E3QEL7</accession>
<dbReference type="GO" id="GO:0005737">
    <property type="term" value="C:cytoplasm"/>
    <property type="evidence" value="ECO:0007669"/>
    <property type="project" value="UniProtKB-SubCell"/>
</dbReference>
<comment type="catalytic activity">
    <reaction evidence="1 8 9">
        <text>Release of N-terminal amino acids, preferentially methionine, from peptides and arylamides.</text>
        <dbReference type="EC" id="3.4.11.18"/>
    </reaction>
</comment>
<dbReference type="Gene3D" id="1.10.10.10">
    <property type="entry name" value="Winged helix-like DNA-binding domain superfamily/Winged helix DNA-binding domain"/>
    <property type="match status" value="1"/>
</dbReference>
<feature type="binding site" evidence="8">
    <location>
        <position position="185"/>
    </location>
    <ligand>
        <name>a divalent metal cation</name>
        <dbReference type="ChEBI" id="CHEBI:60240"/>
        <label>1</label>
    </ligand>
</feature>
<dbReference type="OrthoDB" id="7848262at2759"/>
<dbReference type="EMBL" id="KV454289">
    <property type="protein sequence ID" value="ODQ76070.1"/>
    <property type="molecule type" value="Genomic_DNA"/>
</dbReference>
<feature type="binding site" evidence="8">
    <location>
        <position position="174"/>
    </location>
    <ligand>
        <name>a divalent metal cation</name>
        <dbReference type="ChEBI" id="CHEBI:60240"/>
        <label>1</label>
    </ligand>
</feature>
<comment type="cofactor">
    <cofactor evidence="8">
        <name>Co(2+)</name>
        <dbReference type="ChEBI" id="CHEBI:48828"/>
    </cofactor>
    <cofactor evidence="8">
        <name>Zn(2+)</name>
        <dbReference type="ChEBI" id="CHEBI:29105"/>
    </cofactor>
    <cofactor evidence="8">
        <name>Mn(2+)</name>
        <dbReference type="ChEBI" id="CHEBI:29035"/>
    </cofactor>
    <cofactor evidence="8">
        <name>Fe(2+)</name>
        <dbReference type="ChEBI" id="CHEBI:29033"/>
    </cofactor>
    <text evidence="8">Binds 2 divalent metal cations per subunit. Has a high-affinity and a low affinity metal-binding site. The true nature of the physiological cofactor is under debate. The enzyme is active with cobalt, zinc, manganese or divalent iron ions. Most likely, methionine aminopeptidases function as mononuclear Fe(2+)-metalloproteases under physiological conditions, and the catalytically relevant metal-binding site has been assigned to the histidine-containing high-affinity site.</text>
</comment>
<dbReference type="InterPro" id="IPR001714">
    <property type="entry name" value="Pept_M24_MAP"/>
</dbReference>
<evidence type="ECO:0000256" key="4">
    <source>
        <dbReference type="ARBA" id="ARBA00022490"/>
    </source>
</evidence>
<evidence type="ECO:0000313" key="12">
    <source>
        <dbReference type="EMBL" id="ODQ76070.1"/>
    </source>
</evidence>
<comment type="similarity">
    <text evidence="8">Belongs to the peptidase M24A family. Methionine aminopeptidase eukaryotic type 2 subfamily.</text>
</comment>
<comment type="cofactor">
    <cofactor evidence="2">
        <name>Fe(2+)</name>
        <dbReference type="ChEBI" id="CHEBI:29033"/>
    </cofactor>
</comment>
<feature type="binding site" evidence="8">
    <location>
        <position position="254"/>
    </location>
    <ligand>
        <name>a divalent metal cation</name>
        <dbReference type="ChEBI" id="CHEBI:60240"/>
        <label>2</label>
        <note>catalytic</note>
    </ligand>
</feature>
<name>A0A1E3QEL7_LIPST</name>
<feature type="binding site" evidence="8">
    <location>
        <position position="154"/>
    </location>
    <ligand>
        <name>substrate</name>
    </ligand>
</feature>
<dbReference type="PRINTS" id="PR00599">
    <property type="entry name" value="MAPEPTIDASE"/>
</dbReference>
<keyword evidence="6 8" id="KW-0479">Metal-binding</keyword>
<dbReference type="Pfam" id="PF00557">
    <property type="entry name" value="Peptidase_M24"/>
    <property type="match status" value="1"/>
</dbReference>
<dbReference type="GO" id="GO:0046872">
    <property type="term" value="F:metal ion binding"/>
    <property type="evidence" value="ECO:0007669"/>
    <property type="project" value="UniProtKB-UniRule"/>
</dbReference>
<organism evidence="12 13">
    <name type="scientific">Lipomyces starkeyi NRRL Y-11557</name>
    <dbReference type="NCBI Taxonomy" id="675824"/>
    <lineage>
        <taxon>Eukaryota</taxon>
        <taxon>Fungi</taxon>
        <taxon>Dikarya</taxon>
        <taxon>Ascomycota</taxon>
        <taxon>Saccharomycotina</taxon>
        <taxon>Lipomycetes</taxon>
        <taxon>Lipomycetales</taxon>
        <taxon>Lipomycetaceae</taxon>
        <taxon>Lipomyces</taxon>
    </lineage>
</organism>
<dbReference type="NCBIfam" id="TIGR00501">
    <property type="entry name" value="met_pdase_II"/>
    <property type="match status" value="1"/>
</dbReference>
<dbReference type="InterPro" id="IPR036390">
    <property type="entry name" value="WH_DNA-bd_sf"/>
</dbReference>
<keyword evidence="5 8" id="KW-0645">Protease</keyword>
<feature type="binding site" evidence="8">
    <location>
        <position position="262"/>
    </location>
    <ligand>
        <name>substrate</name>
    </ligand>
</feature>
<keyword evidence="7 8" id="KW-0378">Hydrolase</keyword>
<dbReference type="EC" id="3.4.11.18" evidence="8"/>
<dbReference type="AlphaFoldDB" id="A0A1E3QEL7"/>
<evidence type="ECO:0000256" key="2">
    <source>
        <dbReference type="ARBA" id="ARBA00001954"/>
    </source>
</evidence>
<sequence length="401" mass="44246">MPLRPNSGIDIGKKKTRRRTKKKKKAAAAAAVRQTAPPRVLLSTLFPSGIYPPGEIGEYNNGNLSRTTGEELRYLDRMDDVFLNDYRQAAEVHRQVRQWTQQSVKPGQTLSEIAESIEDGVRALTGHQGLEPGDSLKAGMGFPTGLSLNNCAAHFTPSPGNDVVLQRHDVMKVDFGVHVNGRIVDSAFTMAFDPVYDNLLEAVKDATNTGVKAAGIDARMRDIGAAIQEVMESYEVEIQGKTFPVKAIRNITGHDIKRYRIHGDKQVPFVKNSMQTRMEEGEVFAIETFGSTGTGYVSDDVGIYGYGRNRDVSGAQLHLSSAKSLLKTIDQNFGTLVFCRRYLDRLGLQKYLLGMNNLVSNGIVEPYAPLSDVKGSYVAQFEHTILLRSTGKEIISRGDDY</sequence>
<evidence type="ECO:0000256" key="1">
    <source>
        <dbReference type="ARBA" id="ARBA00000294"/>
    </source>
</evidence>
<dbReference type="InterPro" id="IPR036388">
    <property type="entry name" value="WH-like_DNA-bd_sf"/>
</dbReference>
<dbReference type="PANTHER" id="PTHR45777">
    <property type="entry name" value="METHIONINE AMINOPEPTIDASE 2"/>
    <property type="match status" value="1"/>
</dbReference>
<dbReference type="PROSITE" id="PS01202">
    <property type="entry name" value="MAP_2"/>
    <property type="match status" value="1"/>
</dbReference>
<dbReference type="STRING" id="675824.A0A1E3QEL7"/>
<feature type="domain" description="Peptidase M24" evidence="11">
    <location>
        <begin position="86"/>
        <end position="304"/>
    </location>
</feature>